<dbReference type="OrthoDB" id="5595751at2759"/>
<dbReference type="PANTHER" id="PTHR12390">
    <property type="entry name" value="UROPORPHYRINOGEN III SYNTHASE"/>
    <property type="match status" value="1"/>
</dbReference>
<name>A0A9P6DRT6_9AGAM</name>
<dbReference type="PANTHER" id="PTHR12390:SF0">
    <property type="entry name" value="UROPORPHYRINOGEN-III SYNTHASE"/>
    <property type="match status" value="1"/>
</dbReference>
<dbReference type="Pfam" id="PF02602">
    <property type="entry name" value="HEM4"/>
    <property type="match status" value="1"/>
</dbReference>
<dbReference type="InterPro" id="IPR003754">
    <property type="entry name" value="4pyrrol_synth_uPrphyn_synth"/>
</dbReference>
<dbReference type="Proteomes" id="UP000886523">
    <property type="component" value="Unassembled WGS sequence"/>
</dbReference>
<dbReference type="EMBL" id="MU129050">
    <property type="protein sequence ID" value="KAF9508794.1"/>
    <property type="molecule type" value="Genomic_DNA"/>
</dbReference>
<dbReference type="SUPFAM" id="SSF69618">
    <property type="entry name" value="HemD-like"/>
    <property type="match status" value="1"/>
</dbReference>
<dbReference type="AlphaFoldDB" id="A0A9P6DRT6"/>
<dbReference type="InterPro" id="IPR039793">
    <property type="entry name" value="UROS/Hem4"/>
</dbReference>
<organism evidence="2 3">
    <name type="scientific">Hydnum rufescens UP504</name>
    <dbReference type="NCBI Taxonomy" id="1448309"/>
    <lineage>
        <taxon>Eukaryota</taxon>
        <taxon>Fungi</taxon>
        <taxon>Dikarya</taxon>
        <taxon>Basidiomycota</taxon>
        <taxon>Agaricomycotina</taxon>
        <taxon>Agaricomycetes</taxon>
        <taxon>Cantharellales</taxon>
        <taxon>Hydnaceae</taxon>
        <taxon>Hydnum</taxon>
    </lineage>
</organism>
<dbReference type="InterPro" id="IPR036108">
    <property type="entry name" value="4pyrrol_syn_uPrphyn_synt_sf"/>
</dbReference>
<protein>
    <recommendedName>
        <fullName evidence="1">Tetrapyrrole biosynthesis uroporphyrinogen III synthase domain-containing protein</fullName>
    </recommendedName>
</protein>
<comment type="caution">
    <text evidence="2">The sequence shown here is derived from an EMBL/GenBank/DDBJ whole genome shotgun (WGS) entry which is preliminary data.</text>
</comment>
<keyword evidence="3" id="KW-1185">Reference proteome</keyword>
<proteinExistence type="predicted"/>
<feature type="domain" description="Tetrapyrrole biosynthesis uroporphyrinogen III synthase" evidence="1">
    <location>
        <begin position="107"/>
        <end position="396"/>
    </location>
</feature>
<evidence type="ECO:0000313" key="2">
    <source>
        <dbReference type="EMBL" id="KAF9508794.1"/>
    </source>
</evidence>
<gene>
    <name evidence="2" type="ORF">BS47DRAFT_1365710</name>
</gene>
<dbReference type="GO" id="GO:0005829">
    <property type="term" value="C:cytosol"/>
    <property type="evidence" value="ECO:0007669"/>
    <property type="project" value="TreeGrafter"/>
</dbReference>
<dbReference type="GO" id="GO:0004852">
    <property type="term" value="F:uroporphyrinogen-III synthase activity"/>
    <property type="evidence" value="ECO:0007669"/>
    <property type="project" value="InterPro"/>
</dbReference>
<dbReference type="GO" id="GO:0006780">
    <property type="term" value="P:uroporphyrinogen III biosynthetic process"/>
    <property type="evidence" value="ECO:0007669"/>
    <property type="project" value="InterPro"/>
</dbReference>
<evidence type="ECO:0000313" key="3">
    <source>
        <dbReference type="Proteomes" id="UP000886523"/>
    </source>
</evidence>
<reference evidence="2" key="1">
    <citation type="journal article" date="2020" name="Nat. Commun.">
        <title>Large-scale genome sequencing of mycorrhizal fungi provides insights into the early evolution of symbiotic traits.</title>
        <authorList>
            <person name="Miyauchi S."/>
            <person name="Kiss E."/>
            <person name="Kuo A."/>
            <person name="Drula E."/>
            <person name="Kohler A."/>
            <person name="Sanchez-Garcia M."/>
            <person name="Morin E."/>
            <person name="Andreopoulos B."/>
            <person name="Barry K.W."/>
            <person name="Bonito G."/>
            <person name="Buee M."/>
            <person name="Carver A."/>
            <person name="Chen C."/>
            <person name="Cichocki N."/>
            <person name="Clum A."/>
            <person name="Culley D."/>
            <person name="Crous P.W."/>
            <person name="Fauchery L."/>
            <person name="Girlanda M."/>
            <person name="Hayes R.D."/>
            <person name="Keri Z."/>
            <person name="LaButti K."/>
            <person name="Lipzen A."/>
            <person name="Lombard V."/>
            <person name="Magnuson J."/>
            <person name="Maillard F."/>
            <person name="Murat C."/>
            <person name="Nolan M."/>
            <person name="Ohm R.A."/>
            <person name="Pangilinan J."/>
            <person name="Pereira M.F."/>
            <person name="Perotto S."/>
            <person name="Peter M."/>
            <person name="Pfister S."/>
            <person name="Riley R."/>
            <person name="Sitrit Y."/>
            <person name="Stielow J.B."/>
            <person name="Szollosi G."/>
            <person name="Zifcakova L."/>
            <person name="Stursova M."/>
            <person name="Spatafora J.W."/>
            <person name="Tedersoo L."/>
            <person name="Vaario L.M."/>
            <person name="Yamada A."/>
            <person name="Yan M."/>
            <person name="Wang P."/>
            <person name="Xu J."/>
            <person name="Bruns T."/>
            <person name="Baldrian P."/>
            <person name="Vilgalys R."/>
            <person name="Dunand C."/>
            <person name="Henrissat B."/>
            <person name="Grigoriev I.V."/>
            <person name="Hibbett D."/>
            <person name="Nagy L.G."/>
            <person name="Martin F.M."/>
        </authorList>
    </citation>
    <scope>NUCLEOTIDE SEQUENCE</scope>
    <source>
        <strain evidence="2">UP504</strain>
    </source>
</reference>
<dbReference type="Gene3D" id="3.40.50.10090">
    <property type="match status" value="2"/>
</dbReference>
<accession>A0A9P6DRT6</accession>
<sequence>MGRERSGTVWNVFHGSGPYKGHAPERVRFRMLASSPMKEMRRLLVPEIKMREIANYSVQKGGADYIWVEDIRVYGDRTGSYRQRCQGPMPSKAVIFCKARDEEADMDSYATALEREGYLTWFIPVLEHGATNLGSLERVMRDGPNSRFGGVIVTSARAAEMWNQIGQRILDSGTISELGLLLSLVFFHWNAIINFRLSVPDEEWSRLPFYVIGRATARALKESKYLPRDSPFTPTITLGADESGSGDKLARFIVSDYPNRWAGKPLPLLYLTGDKTTGILASTLTADGLDIHPAQVYKTWTRESFNNDVNPIIEWLRDGPEVQSLWIVFFAPSSSKAVLPTIRRHFDLASSSESNESGRLFTRVAAIGPTTAAFLREREHLRVDVVPAQPRPLALAESIRGADS</sequence>
<dbReference type="CDD" id="cd06578">
    <property type="entry name" value="HemD"/>
    <property type="match status" value="1"/>
</dbReference>
<evidence type="ECO:0000259" key="1">
    <source>
        <dbReference type="Pfam" id="PF02602"/>
    </source>
</evidence>